<dbReference type="PROSITE" id="PS50865">
    <property type="entry name" value="ZF_MYND_2"/>
    <property type="match status" value="1"/>
</dbReference>
<protein>
    <recommendedName>
        <fullName evidence="6">MYND-type domain-containing protein</fullName>
    </recommendedName>
</protein>
<dbReference type="InterPro" id="IPR011050">
    <property type="entry name" value="Pectin_lyase_fold/virulence"/>
</dbReference>
<dbReference type="SMART" id="SM00028">
    <property type="entry name" value="TPR"/>
    <property type="match status" value="2"/>
</dbReference>
<dbReference type="PANTHER" id="PTHR35205:SF1">
    <property type="entry name" value="ZU5 DOMAIN-CONTAINING PROTEIN"/>
    <property type="match status" value="1"/>
</dbReference>
<dbReference type="Pfam" id="PF01753">
    <property type="entry name" value="zf-MYND"/>
    <property type="match status" value="1"/>
</dbReference>
<sequence length="1344" mass="152478">LEICLGKTVDDNLLQFMRKEVQQLSDSLDDFKDKDDKNIKSICSTLALFKSEFNRAIQVLKNQHQRLQSTCMELRKNQDMIKEEISSKDRDQREMLRISELHWETRQQHVNDICKTLEVRSQVMKKDLEMLKVKMENLSFSGSPIDVIFEAPNQNEWFTGREEIIEKLERYLTFTSEGLKMAALCGLGGCGKTTLGAQFAWKHKADYEGGVFWISMENDKKLGNSMNDLALRLGMWADSFDLTLSKVLTWISKQTKPWLLVLDDVDQLHLSEQMHKILSGRWKRQAKGHVLLTTRRESKVVNQSIDLEATHCVDISAFSEEEAKRFLVTRSGSTVAENEADLNELVRELGYLPLALEQAGAHIKALQCPISIYLKEYKMQRLKLLNQQPRTKRSWEYESNNRLAVHTTWLLNFDYVTKSLHGDIASHFVETAAFLEPNEIHEELINCQLLSTDEPSRSSSNFSWPMKSQIVDILTRFSLFQRKSSSTLGIHRLVQEVIRSRMTTKETASSLLRAVNLLHQAFSDNPSPDQIPLDIVAGVKEQPSTAVPNPSLFFLWSKLTCHASELQNHLKDFLDQDDIGRDDKNIVLTHETSRIIYENAIQLSVHCHDEEAKETDHFSFQILNACTTDSNATLTLDQLKKLFPHALPPPPLLKKIILYSSRPPPDNKDLLENEDHLIAEINKLRLKGNTLFKDANFKEAVKSYTDALEVSKMAKHLDPHLLNNRATAYLKLGNHKECLADSQEYIKLRPNCWKGYTRKASALNGLGRRGFALCFAIMTQSYEVKHAQIVEDEKQVGVTKVLINADGSNAIVGITLAACCEGSEVTISCGGLCFAGECFVHNVSFLTQRTIYVEEDGDAEFTNCKFKSTCTLDAAVVVYGLAKFINCSITDSPGGGITVEYGTALASLMNCKVNRNGKGAESSPGIRVIDQGSLEVTDCQVHGNTEGIIVAGTKYNNSIAKRVLIQNSEIFDNKFEGVSVVGHDLSLSFQEVVIRRNKIYHNGAYGIRVQFRANNIVFEENTVFENFWWGVWVECNSGGYYKGNEIRNNKMGGIRIGRQSQGRLPCVVEGNVIHHNYGPAFHEGLKYFEVISFPKELRVYFDMHEATKSEAVLRGDKDAFEVSLPNAVSALYKSNNQCYKNDATQINLHAASLKTNCAFCFRHDPKLMSCKGCMTARYCGKECQRLHWSSHKKVCKATRQINTIEIRIPMNAPEKDPRFTYVTQTHPSLEPTGPLYASPPPRDGNRFVVKMQTSEGLAFGKLLHPKEYASDEYNPYKAQITIYDRSRFLDFKIRNQPELYHLIMGCGMMGAFMYLGKKLFCWAAFKDPKTIEIFTHEFPPVQKW</sequence>
<dbReference type="SUPFAM" id="SSF51126">
    <property type="entry name" value="Pectin lyase-like"/>
    <property type="match status" value="1"/>
</dbReference>
<dbReference type="Gene3D" id="6.10.140.2220">
    <property type="match status" value="1"/>
</dbReference>
<feature type="non-terminal residue" evidence="7">
    <location>
        <position position="1"/>
    </location>
</feature>
<dbReference type="PRINTS" id="PR00364">
    <property type="entry name" value="DISEASERSIST"/>
</dbReference>
<dbReference type="Gene3D" id="2.160.20.10">
    <property type="entry name" value="Single-stranded right-handed beta-helix, Pectin lyase-like"/>
    <property type="match status" value="2"/>
</dbReference>
<dbReference type="EMBL" id="CALNXK010000049">
    <property type="protein sequence ID" value="CAH3131325.1"/>
    <property type="molecule type" value="Genomic_DNA"/>
</dbReference>
<keyword evidence="3" id="KW-0862">Zinc</keyword>
<gene>
    <name evidence="7" type="ORF">PLOB_00035082</name>
</gene>
<dbReference type="PROSITE" id="PS01360">
    <property type="entry name" value="ZF_MYND_1"/>
    <property type="match status" value="1"/>
</dbReference>
<accession>A0ABN8P2F8</accession>
<evidence type="ECO:0000256" key="1">
    <source>
        <dbReference type="ARBA" id="ARBA00022723"/>
    </source>
</evidence>
<evidence type="ECO:0000256" key="4">
    <source>
        <dbReference type="PROSITE-ProRule" id="PRU00134"/>
    </source>
</evidence>
<dbReference type="SUPFAM" id="SSF144232">
    <property type="entry name" value="HIT/MYND zinc finger-like"/>
    <property type="match status" value="1"/>
</dbReference>
<dbReference type="InterPro" id="IPR012334">
    <property type="entry name" value="Pectin_lyas_fold"/>
</dbReference>
<dbReference type="Proteomes" id="UP001159405">
    <property type="component" value="Unassembled WGS sequence"/>
</dbReference>
<proteinExistence type="predicted"/>
<dbReference type="InterPro" id="IPR006626">
    <property type="entry name" value="PbH1"/>
</dbReference>
<evidence type="ECO:0000256" key="2">
    <source>
        <dbReference type="ARBA" id="ARBA00022771"/>
    </source>
</evidence>
<evidence type="ECO:0000313" key="8">
    <source>
        <dbReference type="Proteomes" id="UP001159405"/>
    </source>
</evidence>
<dbReference type="PANTHER" id="PTHR35205">
    <property type="entry name" value="NB-ARC AND TPR DOMAIN PROTEIN"/>
    <property type="match status" value="1"/>
</dbReference>
<dbReference type="InterPro" id="IPR002893">
    <property type="entry name" value="Znf_MYND"/>
</dbReference>
<dbReference type="SUPFAM" id="SSF52540">
    <property type="entry name" value="P-loop containing nucleoside triphosphate hydrolases"/>
    <property type="match status" value="1"/>
</dbReference>
<organism evidence="7 8">
    <name type="scientific">Porites lobata</name>
    <dbReference type="NCBI Taxonomy" id="104759"/>
    <lineage>
        <taxon>Eukaryota</taxon>
        <taxon>Metazoa</taxon>
        <taxon>Cnidaria</taxon>
        <taxon>Anthozoa</taxon>
        <taxon>Hexacorallia</taxon>
        <taxon>Scleractinia</taxon>
        <taxon>Fungiina</taxon>
        <taxon>Poritidae</taxon>
        <taxon>Porites</taxon>
    </lineage>
</organism>
<keyword evidence="1" id="KW-0479">Metal-binding</keyword>
<keyword evidence="8" id="KW-1185">Reference proteome</keyword>
<dbReference type="Pfam" id="PF00931">
    <property type="entry name" value="NB-ARC"/>
    <property type="match status" value="1"/>
</dbReference>
<keyword evidence="2 4" id="KW-0863">Zinc-finger</keyword>
<evidence type="ECO:0000256" key="5">
    <source>
        <dbReference type="SAM" id="Coils"/>
    </source>
</evidence>
<evidence type="ECO:0000259" key="6">
    <source>
        <dbReference type="PROSITE" id="PS50865"/>
    </source>
</evidence>
<reference evidence="7 8" key="1">
    <citation type="submission" date="2022-05" db="EMBL/GenBank/DDBJ databases">
        <authorList>
            <consortium name="Genoscope - CEA"/>
            <person name="William W."/>
        </authorList>
    </citation>
    <scope>NUCLEOTIDE SEQUENCE [LARGE SCALE GENOMIC DNA]</scope>
</reference>
<keyword evidence="5" id="KW-0175">Coiled coil</keyword>
<dbReference type="Pfam" id="PF13229">
    <property type="entry name" value="Beta_helix"/>
    <property type="match status" value="1"/>
</dbReference>
<dbReference type="Gene3D" id="1.25.40.10">
    <property type="entry name" value="Tetratricopeptide repeat domain"/>
    <property type="match status" value="1"/>
</dbReference>
<dbReference type="Pfam" id="PF25000">
    <property type="entry name" value="DUF7779"/>
    <property type="match status" value="1"/>
</dbReference>
<dbReference type="InterPro" id="IPR011990">
    <property type="entry name" value="TPR-like_helical_dom_sf"/>
</dbReference>
<dbReference type="SUPFAM" id="SSF48452">
    <property type="entry name" value="TPR-like"/>
    <property type="match status" value="1"/>
</dbReference>
<dbReference type="SMART" id="SM00710">
    <property type="entry name" value="PbH1"/>
    <property type="match status" value="7"/>
</dbReference>
<comment type="caution">
    <text evidence="7">The sequence shown here is derived from an EMBL/GenBank/DDBJ whole genome shotgun (WGS) entry which is preliminary data.</text>
</comment>
<feature type="domain" description="MYND-type" evidence="6">
    <location>
        <begin position="1157"/>
        <end position="1195"/>
    </location>
</feature>
<evidence type="ECO:0000313" key="7">
    <source>
        <dbReference type="EMBL" id="CAH3131325.1"/>
    </source>
</evidence>
<dbReference type="InterPro" id="IPR056681">
    <property type="entry name" value="DUF7779"/>
</dbReference>
<name>A0ABN8P2F8_9CNID</name>
<dbReference type="InterPro" id="IPR027417">
    <property type="entry name" value="P-loop_NTPase"/>
</dbReference>
<dbReference type="Gene3D" id="3.40.50.300">
    <property type="entry name" value="P-loop containing nucleotide triphosphate hydrolases"/>
    <property type="match status" value="1"/>
</dbReference>
<dbReference type="InterPro" id="IPR039448">
    <property type="entry name" value="Beta_helix"/>
</dbReference>
<dbReference type="InterPro" id="IPR002182">
    <property type="entry name" value="NB-ARC"/>
</dbReference>
<evidence type="ECO:0000256" key="3">
    <source>
        <dbReference type="ARBA" id="ARBA00022833"/>
    </source>
</evidence>
<feature type="coiled-coil region" evidence="5">
    <location>
        <begin position="14"/>
        <end position="84"/>
    </location>
</feature>
<dbReference type="InterPro" id="IPR019734">
    <property type="entry name" value="TPR_rpt"/>
</dbReference>